<dbReference type="PROSITE" id="PS50203">
    <property type="entry name" value="CALPAIN_CAT"/>
    <property type="match status" value="1"/>
</dbReference>
<dbReference type="AlphaFoldDB" id="A0A1Y1LJW8"/>
<dbReference type="PANTHER" id="PTHR10183:SF394">
    <property type="entry name" value="CALPAIN-C"/>
    <property type="match status" value="1"/>
</dbReference>
<dbReference type="InterPro" id="IPR038765">
    <property type="entry name" value="Papain-like_cys_pep_sf"/>
</dbReference>
<dbReference type="GO" id="GO:0004198">
    <property type="term" value="F:calcium-dependent cysteine-type endopeptidase activity"/>
    <property type="evidence" value="ECO:0007669"/>
    <property type="project" value="InterPro"/>
</dbReference>
<dbReference type="PANTHER" id="PTHR10183">
    <property type="entry name" value="CALPAIN"/>
    <property type="match status" value="1"/>
</dbReference>
<comment type="caution">
    <text evidence="2">Lacks conserved residue(s) required for the propagation of feature annotation.</text>
</comment>
<dbReference type="PRINTS" id="PR00704">
    <property type="entry name" value="CALPAIN"/>
</dbReference>
<dbReference type="Pfam" id="PF00648">
    <property type="entry name" value="Peptidase_C2"/>
    <property type="match status" value="1"/>
</dbReference>
<feature type="domain" description="Calpain catalytic" evidence="3">
    <location>
        <begin position="19"/>
        <end position="72"/>
    </location>
</feature>
<evidence type="ECO:0000256" key="2">
    <source>
        <dbReference type="PROSITE-ProRule" id="PRU00239"/>
    </source>
</evidence>
<dbReference type="InterPro" id="IPR022684">
    <property type="entry name" value="Calpain_cysteine_protease"/>
</dbReference>
<dbReference type="GO" id="GO:0006508">
    <property type="term" value="P:proteolysis"/>
    <property type="evidence" value="ECO:0007669"/>
    <property type="project" value="InterPro"/>
</dbReference>
<dbReference type="GO" id="GO:0005737">
    <property type="term" value="C:cytoplasm"/>
    <property type="evidence" value="ECO:0007669"/>
    <property type="project" value="TreeGrafter"/>
</dbReference>
<evidence type="ECO:0000259" key="3">
    <source>
        <dbReference type="PROSITE" id="PS50203"/>
    </source>
</evidence>
<protein>
    <recommendedName>
        <fullName evidence="3">Calpain catalytic domain-containing protein</fullName>
    </recommendedName>
</protein>
<reference evidence="4" key="1">
    <citation type="journal article" date="2016" name="Sci. Rep.">
        <title>Molecular characterization of firefly nuptial gifts: a multi-omics approach sheds light on postcopulatory sexual selection.</title>
        <authorList>
            <person name="Al-Wathiqui N."/>
            <person name="Fallon T.R."/>
            <person name="South A."/>
            <person name="Weng J.K."/>
            <person name="Lewis S.M."/>
        </authorList>
    </citation>
    <scope>NUCLEOTIDE SEQUENCE</scope>
</reference>
<dbReference type="InterPro" id="IPR001300">
    <property type="entry name" value="Peptidase_C2_calpain_cat"/>
</dbReference>
<sequence length="100" mass="11566">MVMSDYERIRRSCVKRGELWEDPDFPATQSSVFYHQTPPFQFTWKRPKDLCSRPEFVQDGAGQFDIIPGKMALERANSRGFTELPPIKNLVIILEGCLQC</sequence>
<evidence type="ECO:0000256" key="1">
    <source>
        <dbReference type="ARBA" id="ARBA00007623"/>
    </source>
</evidence>
<comment type="similarity">
    <text evidence="1">Belongs to the peptidase C2 family.</text>
</comment>
<proteinExistence type="inferred from homology"/>
<dbReference type="SUPFAM" id="SSF54001">
    <property type="entry name" value="Cysteine proteinases"/>
    <property type="match status" value="1"/>
</dbReference>
<accession>A0A1Y1LJW8</accession>
<name>A0A1Y1LJW8_PHOPY</name>
<dbReference type="EMBL" id="GEZM01058123">
    <property type="protein sequence ID" value="JAV71886.1"/>
    <property type="molecule type" value="Transcribed_RNA"/>
</dbReference>
<organism evidence="4">
    <name type="scientific">Photinus pyralis</name>
    <name type="common">Common eastern firefly</name>
    <name type="synonym">Lampyris pyralis</name>
    <dbReference type="NCBI Taxonomy" id="7054"/>
    <lineage>
        <taxon>Eukaryota</taxon>
        <taxon>Metazoa</taxon>
        <taxon>Ecdysozoa</taxon>
        <taxon>Arthropoda</taxon>
        <taxon>Hexapoda</taxon>
        <taxon>Insecta</taxon>
        <taxon>Pterygota</taxon>
        <taxon>Neoptera</taxon>
        <taxon>Endopterygota</taxon>
        <taxon>Coleoptera</taxon>
        <taxon>Polyphaga</taxon>
        <taxon>Elateriformia</taxon>
        <taxon>Elateroidea</taxon>
        <taxon>Lampyridae</taxon>
        <taxon>Lampyrinae</taxon>
        <taxon>Photinus</taxon>
    </lineage>
</organism>
<evidence type="ECO:0000313" key="4">
    <source>
        <dbReference type="EMBL" id="JAV71886.1"/>
    </source>
</evidence>